<dbReference type="AlphaFoldDB" id="A0A6A6CJK8"/>
<organism evidence="1 2">
    <name type="scientific">Zasmidium cellare ATCC 36951</name>
    <dbReference type="NCBI Taxonomy" id="1080233"/>
    <lineage>
        <taxon>Eukaryota</taxon>
        <taxon>Fungi</taxon>
        <taxon>Dikarya</taxon>
        <taxon>Ascomycota</taxon>
        <taxon>Pezizomycotina</taxon>
        <taxon>Dothideomycetes</taxon>
        <taxon>Dothideomycetidae</taxon>
        <taxon>Mycosphaerellales</taxon>
        <taxon>Mycosphaerellaceae</taxon>
        <taxon>Zasmidium</taxon>
    </lineage>
</organism>
<dbReference type="Proteomes" id="UP000799537">
    <property type="component" value="Unassembled WGS sequence"/>
</dbReference>
<keyword evidence="2" id="KW-1185">Reference proteome</keyword>
<dbReference type="EMBL" id="ML993593">
    <property type="protein sequence ID" value="KAF2167417.1"/>
    <property type="molecule type" value="Genomic_DNA"/>
</dbReference>
<accession>A0A6A6CJK8</accession>
<evidence type="ECO:0000313" key="1">
    <source>
        <dbReference type="EMBL" id="KAF2167417.1"/>
    </source>
</evidence>
<dbReference type="RefSeq" id="XP_033668306.1">
    <property type="nucleotide sequence ID" value="XM_033812560.1"/>
</dbReference>
<proteinExistence type="predicted"/>
<gene>
    <name evidence="1" type="ORF">M409DRAFT_54018</name>
</gene>
<protein>
    <submittedName>
        <fullName evidence="1">Uncharacterized protein</fullName>
    </submittedName>
</protein>
<sequence>MTLQRPMASFLSAGQVRWLETSAGWNEQPSSRKVAFRVEHSGLRDASATFMRIEDVAAAEAYNLVLLTTGGLVQAVMNQAAGFGSTMLLSATTCEGRQGRLKVTSFATRLDIFPRGSYRQYGTVKRSSTTVRFENPRNA</sequence>
<dbReference type="GeneID" id="54565832"/>
<reference evidence="1" key="1">
    <citation type="journal article" date="2020" name="Stud. Mycol.">
        <title>101 Dothideomycetes genomes: a test case for predicting lifestyles and emergence of pathogens.</title>
        <authorList>
            <person name="Haridas S."/>
            <person name="Albert R."/>
            <person name="Binder M."/>
            <person name="Bloem J."/>
            <person name="Labutti K."/>
            <person name="Salamov A."/>
            <person name="Andreopoulos B."/>
            <person name="Baker S."/>
            <person name="Barry K."/>
            <person name="Bills G."/>
            <person name="Bluhm B."/>
            <person name="Cannon C."/>
            <person name="Castanera R."/>
            <person name="Culley D."/>
            <person name="Daum C."/>
            <person name="Ezra D."/>
            <person name="Gonzalez J."/>
            <person name="Henrissat B."/>
            <person name="Kuo A."/>
            <person name="Liang C."/>
            <person name="Lipzen A."/>
            <person name="Lutzoni F."/>
            <person name="Magnuson J."/>
            <person name="Mondo S."/>
            <person name="Nolan M."/>
            <person name="Ohm R."/>
            <person name="Pangilinan J."/>
            <person name="Park H.-J."/>
            <person name="Ramirez L."/>
            <person name="Alfaro M."/>
            <person name="Sun H."/>
            <person name="Tritt A."/>
            <person name="Yoshinaga Y."/>
            <person name="Zwiers L.-H."/>
            <person name="Turgeon B."/>
            <person name="Goodwin S."/>
            <person name="Spatafora J."/>
            <person name="Crous P."/>
            <person name="Grigoriev I."/>
        </authorList>
    </citation>
    <scope>NUCLEOTIDE SEQUENCE</scope>
    <source>
        <strain evidence="1">ATCC 36951</strain>
    </source>
</reference>
<name>A0A6A6CJK8_ZASCE</name>
<evidence type="ECO:0000313" key="2">
    <source>
        <dbReference type="Proteomes" id="UP000799537"/>
    </source>
</evidence>